<dbReference type="Ensembl" id="ENSLOCT00000001654.1">
    <property type="protein sequence ID" value="ENSLOCP00000001649.1"/>
    <property type="gene ID" value="ENSLOCG00000001444.1"/>
</dbReference>
<dbReference type="GeneTree" id="ENSGT00390000005656"/>
<dbReference type="eggNOG" id="ENOG502QT91">
    <property type="taxonomic scope" value="Eukaryota"/>
</dbReference>
<dbReference type="InParanoid" id="W5LZU2"/>
<dbReference type="OMA" id="LRKHPCK"/>
<dbReference type="GO" id="GO:0007127">
    <property type="term" value="P:meiosis I"/>
    <property type="evidence" value="ECO:0007669"/>
    <property type="project" value="InterPro"/>
</dbReference>
<dbReference type="InterPro" id="IPR033587">
    <property type="entry name" value="M1AP"/>
</dbReference>
<dbReference type="FunCoup" id="W5LZU2">
    <property type="interactions" value="896"/>
</dbReference>
<dbReference type="GO" id="GO:0007283">
    <property type="term" value="P:spermatogenesis"/>
    <property type="evidence" value="ECO:0000318"/>
    <property type="project" value="GO_Central"/>
</dbReference>
<reference evidence="2" key="2">
    <citation type="submission" date="2025-08" db="UniProtKB">
        <authorList>
            <consortium name="Ensembl"/>
        </authorList>
    </citation>
    <scope>IDENTIFICATION</scope>
</reference>
<feature type="region of interest" description="Disordered" evidence="1">
    <location>
        <begin position="469"/>
        <end position="521"/>
    </location>
</feature>
<protein>
    <submittedName>
        <fullName evidence="2">Meiosis 1 associated protein</fullName>
    </submittedName>
</protein>
<dbReference type="PANTHER" id="PTHR28642">
    <property type="entry name" value="MEIOSIS 1 ARREST PROTEIN"/>
    <property type="match status" value="1"/>
</dbReference>
<dbReference type="EMBL" id="AHAT01024535">
    <property type="status" value="NOT_ANNOTATED_CDS"/>
    <property type="molecule type" value="Genomic_DNA"/>
</dbReference>
<evidence type="ECO:0000256" key="1">
    <source>
        <dbReference type="SAM" id="MobiDB-lite"/>
    </source>
</evidence>
<reference evidence="2" key="3">
    <citation type="submission" date="2025-09" db="UniProtKB">
        <authorList>
            <consortium name="Ensembl"/>
        </authorList>
    </citation>
    <scope>IDENTIFICATION</scope>
</reference>
<dbReference type="Proteomes" id="UP000018468">
    <property type="component" value="Linkage group LG4"/>
</dbReference>
<dbReference type="GeneID" id="102682898"/>
<reference evidence="3" key="1">
    <citation type="submission" date="2011-12" db="EMBL/GenBank/DDBJ databases">
        <title>The Draft Genome of Lepisosteus oculatus.</title>
        <authorList>
            <consortium name="The Broad Institute Genome Assembly &amp; Analysis Group"/>
            <consortium name="Computational R&amp;D Group"/>
            <consortium name="and Sequencing Platform"/>
            <person name="Di Palma F."/>
            <person name="Alfoldi J."/>
            <person name="Johnson J."/>
            <person name="Berlin A."/>
            <person name="Gnerre S."/>
            <person name="Jaffe D."/>
            <person name="MacCallum I."/>
            <person name="Young S."/>
            <person name="Walker B.J."/>
            <person name="Lander E.S."/>
            <person name="Lindblad-Toh K."/>
        </authorList>
    </citation>
    <scope>NUCLEOTIDE SEQUENCE [LARGE SCALE GENOMIC DNA]</scope>
</reference>
<accession>W5LZU2</accession>
<dbReference type="AlphaFoldDB" id="W5LZU2"/>
<dbReference type="GO" id="GO:0051308">
    <property type="term" value="P:male meiosis chromosome separation"/>
    <property type="evidence" value="ECO:0000318"/>
    <property type="project" value="GO_Central"/>
</dbReference>
<evidence type="ECO:0000313" key="3">
    <source>
        <dbReference type="Proteomes" id="UP000018468"/>
    </source>
</evidence>
<keyword evidence="3" id="KW-1185">Reference proteome</keyword>
<sequence>MNSGIRADYNNKTYASVFSRQPPRILVVDVSPPYWSDTCSNLCEALENFFALTSSLAGPCRLPLLSLYVVHSQQECLLPFTPVKGNFPRLHSCVTELRSMPKEGSVQQKSDSFKQAVEDGVQQFKQYMGHLTVGGSLSSCSVEITLLTSQMGRRVVSLLESGLRDTDLVRLRKLQVIHISQGRALLGANMDWTPEMLSGEGIDTESGLHLGVEIDLQTVENDAVSLESFFKAWLHDTGADKEHLHLLLPAPPAGGRADGPPHKAAPVCLKCDVQERLLSPALLPGPDGITTKTESIKDVLQPSKGPGNRTAPLYRLRVIKALKSEGMCESVSYGVPLIIRPTTCWQLDWDELETNHHNFHALCHTLRNREWFLLARSEPQSLGPSWSTKVYSYYVIQPSESLTLLLKPVAVRELLLPCHLPIASEEPPETALLRMQRSLDVLEEDPAYNPLCLKSNLYQHLRRVLAHKPCRPLGQRREQRPPETPSPRQPSRAFQNKVRATVAPLPSAPRTFRPPLAMNRSDSLCLSDDDELLAAL</sequence>
<dbReference type="PANTHER" id="PTHR28642:SF1">
    <property type="entry name" value="MEIOSIS 1 ARREST PROTEIN"/>
    <property type="match status" value="1"/>
</dbReference>
<proteinExistence type="predicted"/>
<dbReference type="RefSeq" id="XP_015199295.1">
    <property type="nucleotide sequence ID" value="XM_015343809.2"/>
</dbReference>
<dbReference type="Bgee" id="ENSLOCG00000001444">
    <property type="expression patterns" value="Expressed in testis and 1 other cell type or tissue"/>
</dbReference>
<dbReference type="OrthoDB" id="6433824at2759"/>
<evidence type="ECO:0000313" key="2">
    <source>
        <dbReference type="Ensembl" id="ENSLOCP00000001649.1"/>
    </source>
</evidence>
<dbReference type="CTD" id="130951"/>
<dbReference type="STRING" id="7918.ENSLOCP00000001649"/>
<dbReference type="KEGG" id="loc:102682898"/>
<name>W5LZU2_LEPOC</name>
<organism evidence="2 3">
    <name type="scientific">Lepisosteus oculatus</name>
    <name type="common">Spotted gar</name>
    <dbReference type="NCBI Taxonomy" id="7918"/>
    <lineage>
        <taxon>Eukaryota</taxon>
        <taxon>Metazoa</taxon>
        <taxon>Chordata</taxon>
        <taxon>Craniata</taxon>
        <taxon>Vertebrata</taxon>
        <taxon>Euteleostomi</taxon>
        <taxon>Actinopterygii</taxon>
        <taxon>Neopterygii</taxon>
        <taxon>Holostei</taxon>
        <taxon>Semionotiformes</taxon>
        <taxon>Lepisosteidae</taxon>
        <taxon>Lepisosteus</taxon>
    </lineage>
</organism>